<proteinExistence type="predicted"/>
<dbReference type="NCBIfam" id="NF041646">
    <property type="entry name" value="VC0807_fam"/>
    <property type="match status" value="1"/>
</dbReference>
<gene>
    <name evidence="2" type="ORF">AAG747_15075</name>
</gene>
<protein>
    <submittedName>
        <fullName evidence="2">VC0807 family protein</fullName>
    </submittedName>
</protein>
<dbReference type="EMBL" id="JBDKWZ010000008">
    <property type="protein sequence ID" value="MEN7549245.1"/>
    <property type="molecule type" value="Genomic_DNA"/>
</dbReference>
<reference evidence="2 3" key="1">
    <citation type="submission" date="2024-04" db="EMBL/GenBank/DDBJ databases">
        <title>Novel genus in family Flammeovirgaceae.</title>
        <authorList>
            <person name="Nguyen T.H."/>
            <person name="Vuong T.Q."/>
            <person name="Le H."/>
            <person name="Kim S.-G."/>
        </authorList>
    </citation>
    <scope>NUCLEOTIDE SEQUENCE [LARGE SCALE GENOMIC DNA]</scope>
    <source>
        <strain evidence="2 3">JCM 23209</strain>
    </source>
</reference>
<sequence length="237" mass="26155">MNEESKTVDKAEARSENPLMNLIVNIVIPSVVLMKFSGEEYLGPTRGLVIALAFPLVYGIVDFVKSKKVNFISILGFVSVLFTGVVGLMELDAHLIAIKEAAIPLIIGLAIIISLKTPFPLVRKLIYNDKILDVAKISTNLEERGNSVAFEKKLVLASYLLAGSFFLSAVLNYVLARIILVSDPGTVAFNEELGKMTAYSFPVIALPSTLIMLLILWFLINRIKRLTGLELQDIFRN</sequence>
<feature type="transmembrane region" description="Helical" evidence="1">
    <location>
        <begin position="95"/>
        <end position="115"/>
    </location>
</feature>
<keyword evidence="1" id="KW-1133">Transmembrane helix</keyword>
<evidence type="ECO:0000313" key="2">
    <source>
        <dbReference type="EMBL" id="MEN7549245.1"/>
    </source>
</evidence>
<accession>A0AAW9SBT3</accession>
<keyword evidence="1" id="KW-0472">Membrane</keyword>
<evidence type="ECO:0000256" key="1">
    <source>
        <dbReference type="SAM" id="Phobius"/>
    </source>
</evidence>
<name>A0AAW9SBT3_9BACT</name>
<feature type="transmembrane region" description="Helical" evidence="1">
    <location>
        <begin position="71"/>
        <end position="89"/>
    </location>
</feature>
<organism evidence="2 3">
    <name type="scientific">Rapidithrix thailandica</name>
    <dbReference type="NCBI Taxonomy" id="413964"/>
    <lineage>
        <taxon>Bacteria</taxon>
        <taxon>Pseudomonadati</taxon>
        <taxon>Bacteroidota</taxon>
        <taxon>Cytophagia</taxon>
        <taxon>Cytophagales</taxon>
        <taxon>Flammeovirgaceae</taxon>
        <taxon>Rapidithrix</taxon>
    </lineage>
</organism>
<dbReference type="AlphaFoldDB" id="A0AAW9SBT3"/>
<dbReference type="InterPro" id="IPR016870">
    <property type="entry name" value="UCP028137"/>
</dbReference>
<dbReference type="PIRSF" id="PIRSF028137">
    <property type="entry name" value="UCP028137"/>
    <property type="match status" value="1"/>
</dbReference>
<keyword evidence="1" id="KW-0812">Transmembrane</keyword>
<feature type="transmembrane region" description="Helical" evidence="1">
    <location>
        <begin position="154"/>
        <end position="179"/>
    </location>
</feature>
<dbReference type="Proteomes" id="UP001403385">
    <property type="component" value="Unassembled WGS sequence"/>
</dbReference>
<comment type="caution">
    <text evidence="2">The sequence shown here is derived from an EMBL/GenBank/DDBJ whole genome shotgun (WGS) entry which is preliminary data.</text>
</comment>
<feature type="transmembrane region" description="Helical" evidence="1">
    <location>
        <begin position="199"/>
        <end position="220"/>
    </location>
</feature>
<keyword evidence="3" id="KW-1185">Reference proteome</keyword>
<feature type="transmembrane region" description="Helical" evidence="1">
    <location>
        <begin position="44"/>
        <end position="64"/>
    </location>
</feature>
<evidence type="ECO:0000313" key="3">
    <source>
        <dbReference type="Proteomes" id="UP001403385"/>
    </source>
</evidence>
<dbReference type="RefSeq" id="WP_346822021.1">
    <property type="nucleotide sequence ID" value="NZ_JBDKWZ010000008.1"/>
</dbReference>